<evidence type="ECO:0000256" key="1">
    <source>
        <dbReference type="ARBA" id="ARBA00004123"/>
    </source>
</evidence>
<dbReference type="SUPFAM" id="SSF54171">
    <property type="entry name" value="DNA-binding domain"/>
    <property type="match status" value="1"/>
</dbReference>
<keyword evidence="3" id="KW-0238">DNA-binding</keyword>
<keyword evidence="4" id="KW-0804">Transcription</keyword>
<dbReference type="PANTHER" id="PTHR31194:SF197">
    <property type="entry name" value="OS12G0582900 PROTEIN"/>
    <property type="match status" value="1"/>
</dbReference>
<feature type="region of interest" description="Disordered" evidence="7">
    <location>
        <begin position="162"/>
        <end position="184"/>
    </location>
</feature>
<protein>
    <recommendedName>
        <fullName evidence="8">AP2/ERF domain-containing protein</fullName>
    </recommendedName>
</protein>
<evidence type="ECO:0000259" key="8">
    <source>
        <dbReference type="PROSITE" id="PS51032"/>
    </source>
</evidence>
<evidence type="ECO:0000256" key="6">
    <source>
        <dbReference type="ARBA" id="ARBA00024343"/>
    </source>
</evidence>
<reference evidence="9 10" key="1">
    <citation type="submission" date="2024-04" db="EMBL/GenBank/DDBJ databases">
        <authorList>
            <person name="Fracassetti M."/>
        </authorList>
    </citation>
    <scope>NUCLEOTIDE SEQUENCE [LARGE SCALE GENOMIC DNA]</scope>
</reference>
<dbReference type="GO" id="GO:0003677">
    <property type="term" value="F:DNA binding"/>
    <property type="evidence" value="ECO:0007669"/>
    <property type="project" value="UniProtKB-KW"/>
</dbReference>
<feature type="compositionally biased region" description="Basic and acidic residues" evidence="7">
    <location>
        <begin position="14"/>
        <end position="27"/>
    </location>
</feature>
<dbReference type="FunFam" id="3.30.730.10:FF:000005">
    <property type="entry name" value="ethylene-responsive transcription factor RAP2-11"/>
    <property type="match status" value="1"/>
</dbReference>
<comment type="subcellular location">
    <subcellularLocation>
        <location evidence="1">Nucleus</location>
    </subcellularLocation>
</comment>
<name>A0AAV2D4F4_9ROSI</name>
<dbReference type="EMBL" id="OZ034814">
    <property type="protein sequence ID" value="CAL1363486.1"/>
    <property type="molecule type" value="Genomic_DNA"/>
</dbReference>
<sequence length="468" mass="52041">MGRKRKAGAAEAETMLKQEQQRQGSDEFHDDGDDQVEEDGMAWEEMVSEATGGGGRRGRKRFVGVRQRPSGRWVAEIKDTIQKIRVWLGTFDTAEEAARAYDEAACLLRGANTRTNFWPSADPHRHHHHSPTSSSSSPSQPPALPSKITKLLLQRLNAQNTSRHLSSSSSSMVVNKQQQKNQQQYVIRGTQEGQVDEDEEEEAAPTEFTGFFNNFTNVIPITSIGITTTTKHPYVEASIVESTLCMSGDLKDDFSYEIVDSRSTSAAAAVTGWDTGNCYDSNFYQPFDSNAVLQQHVGDQGGDLDLDFNFVNDLGAPSGAAAAHYSPFEIAQEIQEEPVLESYHQSNNNGVDDDEPSMQLRAAMKRMKYERKFSASLYAFHGIPECLRLQLSGSAVSSPSEHLSNLQNVCRRNNKEQSQEIEQRVLAKEDKDESFVMVDKQQQNPQSTTGEETALWSSLDLPPICFVS</sequence>
<dbReference type="CDD" id="cd00018">
    <property type="entry name" value="AP2"/>
    <property type="match status" value="1"/>
</dbReference>
<dbReference type="InterPro" id="IPR050913">
    <property type="entry name" value="AP2/ERF_ERF"/>
</dbReference>
<evidence type="ECO:0000256" key="4">
    <source>
        <dbReference type="ARBA" id="ARBA00023163"/>
    </source>
</evidence>
<evidence type="ECO:0000256" key="5">
    <source>
        <dbReference type="ARBA" id="ARBA00023242"/>
    </source>
</evidence>
<dbReference type="InterPro" id="IPR001471">
    <property type="entry name" value="AP2/ERF_dom"/>
</dbReference>
<keyword evidence="2" id="KW-0805">Transcription regulation</keyword>
<evidence type="ECO:0000313" key="9">
    <source>
        <dbReference type="EMBL" id="CAL1363486.1"/>
    </source>
</evidence>
<dbReference type="PROSITE" id="PS51032">
    <property type="entry name" value="AP2_ERF"/>
    <property type="match status" value="1"/>
</dbReference>
<evidence type="ECO:0000313" key="10">
    <source>
        <dbReference type="Proteomes" id="UP001497516"/>
    </source>
</evidence>
<dbReference type="Gene3D" id="3.30.730.10">
    <property type="entry name" value="AP2/ERF domain"/>
    <property type="match status" value="1"/>
</dbReference>
<evidence type="ECO:0000256" key="2">
    <source>
        <dbReference type="ARBA" id="ARBA00023015"/>
    </source>
</evidence>
<proteinExistence type="inferred from homology"/>
<keyword evidence="10" id="KW-1185">Reference proteome</keyword>
<comment type="similarity">
    <text evidence="6">Belongs to the AP2/ERF transcription factor family. ERF subfamily.</text>
</comment>
<feature type="region of interest" description="Disordered" evidence="7">
    <location>
        <begin position="118"/>
        <end position="145"/>
    </location>
</feature>
<feature type="compositionally biased region" description="Polar residues" evidence="7">
    <location>
        <begin position="440"/>
        <end position="451"/>
    </location>
</feature>
<feature type="region of interest" description="Disordered" evidence="7">
    <location>
        <begin position="432"/>
        <end position="453"/>
    </location>
</feature>
<dbReference type="Proteomes" id="UP001497516">
    <property type="component" value="Chromosome 10"/>
</dbReference>
<dbReference type="GO" id="GO:0009877">
    <property type="term" value="P:nodulation"/>
    <property type="evidence" value="ECO:0007669"/>
    <property type="project" value="UniProtKB-ARBA"/>
</dbReference>
<accession>A0AAV2D4F4</accession>
<feature type="domain" description="AP2/ERF" evidence="8">
    <location>
        <begin position="61"/>
        <end position="118"/>
    </location>
</feature>
<feature type="region of interest" description="Disordered" evidence="7">
    <location>
        <begin position="1"/>
        <end position="35"/>
    </location>
</feature>
<keyword evidence="5" id="KW-0539">Nucleus</keyword>
<dbReference type="GO" id="GO:0005634">
    <property type="term" value="C:nucleus"/>
    <property type="evidence" value="ECO:0007669"/>
    <property type="project" value="UniProtKB-SubCell"/>
</dbReference>
<evidence type="ECO:0000256" key="7">
    <source>
        <dbReference type="SAM" id="MobiDB-lite"/>
    </source>
</evidence>
<dbReference type="Pfam" id="PF00847">
    <property type="entry name" value="AP2"/>
    <property type="match status" value="1"/>
</dbReference>
<feature type="compositionally biased region" description="Low complexity" evidence="7">
    <location>
        <begin position="166"/>
        <end position="184"/>
    </location>
</feature>
<dbReference type="SMART" id="SM00380">
    <property type="entry name" value="AP2"/>
    <property type="match status" value="1"/>
</dbReference>
<gene>
    <name evidence="9" type="ORF">LTRI10_LOCUS9944</name>
</gene>
<dbReference type="GO" id="GO:0003700">
    <property type="term" value="F:DNA-binding transcription factor activity"/>
    <property type="evidence" value="ECO:0007669"/>
    <property type="project" value="InterPro"/>
</dbReference>
<evidence type="ECO:0000256" key="3">
    <source>
        <dbReference type="ARBA" id="ARBA00023125"/>
    </source>
</evidence>
<dbReference type="InterPro" id="IPR036955">
    <property type="entry name" value="AP2/ERF_dom_sf"/>
</dbReference>
<dbReference type="PANTHER" id="PTHR31194">
    <property type="entry name" value="SHN SHINE , DNA BINDING / TRANSCRIPTION FACTOR"/>
    <property type="match status" value="1"/>
</dbReference>
<dbReference type="AlphaFoldDB" id="A0AAV2D4F4"/>
<dbReference type="InterPro" id="IPR016177">
    <property type="entry name" value="DNA-bd_dom_sf"/>
</dbReference>
<dbReference type="PRINTS" id="PR00367">
    <property type="entry name" value="ETHRSPELEMNT"/>
</dbReference>
<organism evidence="9 10">
    <name type="scientific">Linum trigynum</name>
    <dbReference type="NCBI Taxonomy" id="586398"/>
    <lineage>
        <taxon>Eukaryota</taxon>
        <taxon>Viridiplantae</taxon>
        <taxon>Streptophyta</taxon>
        <taxon>Embryophyta</taxon>
        <taxon>Tracheophyta</taxon>
        <taxon>Spermatophyta</taxon>
        <taxon>Magnoliopsida</taxon>
        <taxon>eudicotyledons</taxon>
        <taxon>Gunneridae</taxon>
        <taxon>Pentapetalae</taxon>
        <taxon>rosids</taxon>
        <taxon>fabids</taxon>
        <taxon>Malpighiales</taxon>
        <taxon>Linaceae</taxon>
        <taxon>Linum</taxon>
    </lineage>
</organism>